<reference evidence="10" key="1">
    <citation type="submission" date="2020-04" db="EMBL/GenBank/DDBJ databases">
        <authorList>
            <person name="Zhang T."/>
        </authorList>
    </citation>
    <scope>NUCLEOTIDE SEQUENCE</scope>
    <source>
        <strain evidence="10">HKST-UBA02</strain>
    </source>
</reference>
<comment type="caution">
    <text evidence="10">The sequence shown here is derived from an EMBL/GenBank/DDBJ whole genome shotgun (WGS) entry which is preliminary data.</text>
</comment>
<evidence type="ECO:0000256" key="1">
    <source>
        <dbReference type="ARBA" id="ARBA00022448"/>
    </source>
</evidence>
<feature type="transmembrane region" description="Helical" evidence="9">
    <location>
        <begin position="120"/>
        <end position="139"/>
    </location>
</feature>
<gene>
    <name evidence="10" type="ORF">KDA27_20390</name>
</gene>
<keyword evidence="4" id="KW-0288">FMN</keyword>
<keyword evidence="8 9" id="KW-0472">Membrane</keyword>
<name>A0A956SF11_UNCEI</name>
<keyword evidence="7 9" id="KW-1133">Transmembrane helix</keyword>
<keyword evidence="1" id="KW-0813">Transport</keyword>
<evidence type="ECO:0000313" key="10">
    <source>
        <dbReference type="EMBL" id="MCA9758165.1"/>
    </source>
</evidence>
<accession>A0A956SF11</accession>
<feature type="non-terminal residue" evidence="10">
    <location>
        <position position="224"/>
    </location>
</feature>
<keyword evidence="6" id="KW-1278">Translocase</keyword>
<evidence type="ECO:0000256" key="3">
    <source>
        <dbReference type="ARBA" id="ARBA00022630"/>
    </source>
</evidence>
<evidence type="ECO:0000256" key="9">
    <source>
        <dbReference type="SAM" id="Phobius"/>
    </source>
</evidence>
<evidence type="ECO:0000256" key="8">
    <source>
        <dbReference type="ARBA" id="ARBA00023136"/>
    </source>
</evidence>
<keyword evidence="3" id="KW-0285">Flavoprotein</keyword>
<evidence type="ECO:0008006" key="12">
    <source>
        <dbReference type="Google" id="ProtNLM"/>
    </source>
</evidence>
<evidence type="ECO:0000313" key="11">
    <source>
        <dbReference type="Proteomes" id="UP000739538"/>
    </source>
</evidence>
<dbReference type="AlphaFoldDB" id="A0A956SF11"/>
<dbReference type="InterPro" id="IPR004338">
    <property type="entry name" value="NqrB/RnfD"/>
</dbReference>
<evidence type="ECO:0000256" key="5">
    <source>
        <dbReference type="ARBA" id="ARBA00022692"/>
    </source>
</evidence>
<dbReference type="PANTHER" id="PTHR30578">
    <property type="entry name" value="ELECTRON TRANSPORT COMPLEX PROTEIN RNFD"/>
    <property type="match status" value="1"/>
</dbReference>
<evidence type="ECO:0000256" key="6">
    <source>
        <dbReference type="ARBA" id="ARBA00022967"/>
    </source>
</evidence>
<feature type="transmembrane region" description="Helical" evidence="9">
    <location>
        <begin position="196"/>
        <end position="214"/>
    </location>
</feature>
<protein>
    <recommendedName>
        <fullName evidence="12">Na+-transporting NADH:ubiquinone oxidoreductase, subunit NqrB</fullName>
    </recommendedName>
</protein>
<reference evidence="10" key="2">
    <citation type="journal article" date="2021" name="Microbiome">
        <title>Successional dynamics and alternative stable states in a saline activated sludge microbial community over 9 years.</title>
        <authorList>
            <person name="Wang Y."/>
            <person name="Ye J."/>
            <person name="Ju F."/>
            <person name="Liu L."/>
            <person name="Boyd J.A."/>
            <person name="Deng Y."/>
            <person name="Parks D.H."/>
            <person name="Jiang X."/>
            <person name="Yin X."/>
            <person name="Woodcroft B.J."/>
            <person name="Tyson G.W."/>
            <person name="Hugenholtz P."/>
            <person name="Polz M.F."/>
            <person name="Zhang T."/>
        </authorList>
    </citation>
    <scope>NUCLEOTIDE SEQUENCE</scope>
    <source>
        <strain evidence="10">HKST-UBA02</strain>
    </source>
</reference>
<feature type="transmembrane region" description="Helical" evidence="9">
    <location>
        <begin position="145"/>
        <end position="164"/>
    </location>
</feature>
<evidence type="ECO:0000256" key="2">
    <source>
        <dbReference type="ARBA" id="ARBA00022553"/>
    </source>
</evidence>
<evidence type="ECO:0000256" key="7">
    <source>
        <dbReference type="ARBA" id="ARBA00022989"/>
    </source>
</evidence>
<evidence type="ECO:0000256" key="4">
    <source>
        <dbReference type="ARBA" id="ARBA00022643"/>
    </source>
</evidence>
<dbReference type="GO" id="GO:0055085">
    <property type="term" value="P:transmembrane transport"/>
    <property type="evidence" value="ECO:0007669"/>
    <property type="project" value="InterPro"/>
</dbReference>
<dbReference type="EMBL" id="JAGQHS010000148">
    <property type="protein sequence ID" value="MCA9758165.1"/>
    <property type="molecule type" value="Genomic_DNA"/>
</dbReference>
<feature type="transmembrane region" description="Helical" evidence="9">
    <location>
        <begin position="24"/>
        <end position="41"/>
    </location>
</feature>
<dbReference type="PANTHER" id="PTHR30578:SF0">
    <property type="entry name" value="ION-TRANSLOCATING OXIDOREDUCTASE COMPLEX SUBUNIT D"/>
    <property type="match status" value="1"/>
</dbReference>
<organism evidence="10 11">
    <name type="scientific">Eiseniibacteriota bacterium</name>
    <dbReference type="NCBI Taxonomy" id="2212470"/>
    <lineage>
        <taxon>Bacteria</taxon>
        <taxon>Candidatus Eiseniibacteriota</taxon>
    </lineage>
</organism>
<keyword evidence="2" id="KW-0597">Phosphoprotein</keyword>
<feature type="transmembrane region" description="Helical" evidence="9">
    <location>
        <begin position="84"/>
        <end position="108"/>
    </location>
</feature>
<sequence>MLVDRARRSLGQAAWRRPFADPRHFQIAVLLGLLIYGMTALDFGLSGARITVTIGTALVTQWVADHLVRRPNTGIDLRSPLISSFSLCLILRTGSLWIAALASVLAIGSKYAIRHRGKHVFNPANFGIAVVTLTTSQAWVSPGQWGSVALLGFALAGLGGLVVYRAARSDVSYAFLASYAGFLFARAAWLGDPWQIPVHQLSNGALLLFAFFMVSDPKTTPNAR</sequence>
<feature type="transmembrane region" description="Helical" evidence="9">
    <location>
        <begin position="171"/>
        <end position="190"/>
    </location>
</feature>
<keyword evidence="5 9" id="KW-0812">Transmembrane</keyword>
<proteinExistence type="predicted"/>
<dbReference type="GO" id="GO:0005886">
    <property type="term" value="C:plasma membrane"/>
    <property type="evidence" value="ECO:0007669"/>
    <property type="project" value="TreeGrafter"/>
</dbReference>
<dbReference type="Proteomes" id="UP000739538">
    <property type="component" value="Unassembled WGS sequence"/>
</dbReference>